<dbReference type="Proteomes" id="UP000295807">
    <property type="component" value="Unassembled WGS sequence"/>
</dbReference>
<evidence type="ECO:0000256" key="3">
    <source>
        <dbReference type="ARBA" id="ARBA00022691"/>
    </source>
</evidence>
<dbReference type="NCBIfam" id="TIGR00675">
    <property type="entry name" value="dcm"/>
    <property type="match status" value="1"/>
</dbReference>
<evidence type="ECO:0000256" key="2">
    <source>
        <dbReference type="ARBA" id="ARBA00022679"/>
    </source>
</evidence>
<dbReference type="Pfam" id="PF00145">
    <property type="entry name" value="DNA_methylase"/>
    <property type="match status" value="1"/>
</dbReference>
<dbReference type="EMBL" id="SMAD01000002">
    <property type="protein sequence ID" value="TCS88872.1"/>
    <property type="molecule type" value="Genomic_DNA"/>
</dbReference>
<evidence type="ECO:0000256" key="1">
    <source>
        <dbReference type="ARBA" id="ARBA00022603"/>
    </source>
</evidence>
<dbReference type="PROSITE" id="PS51679">
    <property type="entry name" value="SAM_MT_C5"/>
    <property type="match status" value="1"/>
</dbReference>
<protein>
    <recommendedName>
        <fullName evidence="8">Cytosine-specific methyltransferase</fullName>
        <ecNumber evidence="8">2.1.1.37</ecNumber>
    </recommendedName>
</protein>
<dbReference type="AlphaFoldDB" id="A0A4R3KY16"/>
<keyword evidence="4" id="KW-0680">Restriction system</keyword>
<dbReference type="Gene3D" id="3.40.50.150">
    <property type="entry name" value="Vaccinia Virus protein VP39"/>
    <property type="match status" value="1"/>
</dbReference>
<proteinExistence type="inferred from homology"/>
<dbReference type="OrthoDB" id="32195at2"/>
<evidence type="ECO:0000256" key="4">
    <source>
        <dbReference type="ARBA" id="ARBA00022747"/>
    </source>
</evidence>
<evidence type="ECO:0000256" key="6">
    <source>
        <dbReference type="PROSITE-ProRule" id="PRU01016"/>
    </source>
</evidence>
<keyword evidence="1 6" id="KW-0489">Methyltransferase</keyword>
<dbReference type="GO" id="GO:0003886">
    <property type="term" value="F:DNA (cytosine-5-)-methyltransferase activity"/>
    <property type="evidence" value="ECO:0007669"/>
    <property type="project" value="UniProtKB-EC"/>
</dbReference>
<keyword evidence="2 6" id="KW-0808">Transferase</keyword>
<dbReference type="SUPFAM" id="SSF53335">
    <property type="entry name" value="S-adenosyl-L-methionine-dependent methyltransferases"/>
    <property type="match status" value="1"/>
</dbReference>
<dbReference type="InterPro" id="IPR018117">
    <property type="entry name" value="C5_DNA_meth_AS"/>
</dbReference>
<comment type="caution">
    <text evidence="9">The sequence shown here is derived from an EMBL/GenBank/DDBJ whole genome shotgun (WGS) entry which is preliminary data.</text>
</comment>
<evidence type="ECO:0000256" key="5">
    <source>
        <dbReference type="ARBA" id="ARBA00047422"/>
    </source>
</evidence>
<evidence type="ECO:0000313" key="10">
    <source>
        <dbReference type="Proteomes" id="UP000295807"/>
    </source>
</evidence>
<name>A0A4R3KY16_9SPHI</name>
<dbReference type="InterPro" id="IPR050390">
    <property type="entry name" value="C5-Methyltransferase"/>
</dbReference>
<comment type="similarity">
    <text evidence="6 7">Belongs to the class I-like SAM-binding methyltransferase superfamily. C5-methyltransferase family.</text>
</comment>
<dbReference type="GO" id="GO:0003677">
    <property type="term" value="F:DNA binding"/>
    <property type="evidence" value="ECO:0007669"/>
    <property type="project" value="TreeGrafter"/>
</dbReference>
<dbReference type="PANTHER" id="PTHR10629:SF52">
    <property type="entry name" value="DNA (CYTOSINE-5)-METHYLTRANSFERASE 1"/>
    <property type="match status" value="1"/>
</dbReference>
<comment type="catalytic activity">
    <reaction evidence="5 8">
        <text>a 2'-deoxycytidine in DNA + S-adenosyl-L-methionine = a 5-methyl-2'-deoxycytidine in DNA + S-adenosyl-L-homocysteine + H(+)</text>
        <dbReference type="Rhea" id="RHEA:13681"/>
        <dbReference type="Rhea" id="RHEA-COMP:11369"/>
        <dbReference type="Rhea" id="RHEA-COMP:11370"/>
        <dbReference type="ChEBI" id="CHEBI:15378"/>
        <dbReference type="ChEBI" id="CHEBI:57856"/>
        <dbReference type="ChEBI" id="CHEBI:59789"/>
        <dbReference type="ChEBI" id="CHEBI:85452"/>
        <dbReference type="ChEBI" id="CHEBI:85454"/>
        <dbReference type="EC" id="2.1.1.37"/>
    </reaction>
</comment>
<gene>
    <name evidence="9" type="ORF">EDD80_10262</name>
</gene>
<reference evidence="9 10" key="1">
    <citation type="submission" date="2019-03" db="EMBL/GenBank/DDBJ databases">
        <title>Genomic Encyclopedia of Type Strains, Phase IV (KMG-IV): sequencing the most valuable type-strain genomes for metagenomic binning, comparative biology and taxonomic classification.</title>
        <authorList>
            <person name="Goeker M."/>
        </authorList>
    </citation>
    <scope>NUCLEOTIDE SEQUENCE [LARGE SCALE GENOMIC DNA]</scope>
    <source>
        <strain evidence="9 10">DSM 21100</strain>
    </source>
</reference>
<keyword evidence="10" id="KW-1185">Reference proteome</keyword>
<dbReference type="GO" id="GO:0009307">
    <property type="term" value="P:DNA restriction-modification system"/>
    <property type="evidence" value="ECO:0007669"/>
    <property type="project" value="UniProtKB-KW"/>
</dbReference>
<dbReference type="Gene3D" id="3.90.120.10">
    <property type="entry name" value="DNA Methylase, subunit A, domain 2"/>
    <property type="match status" value="1"/>
</dbReference>
<dbReference type="PROSITE" id="PS00094">
    <property type="entry name" value="C5_MTASE_1"/>
    <property type="match status" value="1"/>
</dbReference>
<dbReference type="RefSeq" id="WP_132127988.1">
    <property type="nucleotide sequence ID" value="NZ_SMAD01000002.1"/>
</dbReference>
<dbReference type="PRINTS" id="PR00105">
    <property type="entry name" value="C5METTRFRASE"/>
</dbReference>
<keyword evidence="3 6" id="KW-0949">S-adenosyl-L-methionine</keyword>
<dbReference type="EC" id="2.1.1.37" evidence="8"/>
<sequence length="650" mass="74352">MKVEESGQQYFFETKAPVNSYREICSRISGTDVLAPDEFGKAIKNWAGAALEQPINVVALFSGAGGLDIGFCDAGFTLVESVELEEKFVQTMRHNQSAGNYFSNANILAGDIRHYEPARSAQVDFVIGGPPCQSFSAAGRRAAGVAGTKDDKGSLFQEYVRVLKKLKPRGFLFENVYGLLGAEKGESIKKIVDAFKEIGYNISYRILDAADYGVPQHRERLIIVGSKNEAFKFPKPTHGPDSALKFPHYSAYDAIENVSSPESGKLPSINGRFGHLLDEVPPGLNYSFFTEKMGHPNPIFAWRSKFSDFLYKADPVTPIRTLKASGGQYTGPFHWENRHFTVEELKRLQTFPDDYKILGNRAAICKQIGNSVPPQFARILALSVLNQFFNVELPFELHYLHEYDKLSFRKLKREKSLRYFRKASHVLGNHKKKPEKEITLKKYNIELTENFKIKNNPESDIEVVFKPTNEKWTFELRRNENAKESYRIELKRLKKLPLFRAVNEVHLVFYSNVLSDYTVLWKIFEQTLVENHIKADLVQLNGYYQYANDISYNFIKSGSETKEAVWRLLELILIDPAIGQIRHINQFSESYKISREELMKHFFDLRKIGFEIRNSNTNPEIPENEYLIPYKFPTLTPLSVQLKKSLLANG</sequence>
<dbReference type="InterPro" id="IPR029063">
    <property type="entry name" value="SAM-dependent_MTases_sf"/>
</dbReference>
<evidence type="ECO:0000256" key="7">
    <source>
        <dbReference type="RuleBase" id="RU000416"/>
    </source>
</evidence>
<dbReference type="InterPro" id="IPR001525">
    <property type="entry name" value="C5_MeTfrase"/>
</dbReference>
<dbReference type="GO" id="GO:0044027">
    <property type="term" value="P:negative regulation of gene expression via chromosomal CpG island methylation"/>
    <property type="evidence" value="ECO:0007669"/>
    <property type="project" value="TreeGrafter"/>
</dbReference>
<evidence type="ECO:0000256" key="8">
    <source>
        <dbReference type="RuleBase" id="RU000417"/>
    </source>
</evidence>
<feature type="active site" evidence="6">
    <location>
        <position position="132"/>
    </location>
</feature>
<evidence type="ECO:0000313" key="9">
    <source>
        <dbReference type="EMBL" id="TCS88872.1"/>
    </source>
</evidence>
<dbReference type="GO" id="GO:0032259">
    <property type="term" value="P:methylation"/>
    <property type="evidence" value="ECO:0007669"/>
    <property type="project" value="UniProtKB-KW"/>
</dbReference>
<accession>A0A4R3KY16</accession>
<organism evidence="9 10">
    <name type="scientific">Anseongella ginsenosidimutans</name>
    <dbReference type="NCBI Taxonomy" id="496056"/>
    <lineage>
        <taxon>Bacteria</taxon>
        <taxon>Pseudomonadati</taxon>
        <taxon>Bacteroidota</taxon>
        <taxon>Sphingobacteriia</taxon>
        <taxon>Sphingobacteriales</taxon>
        <taxon>Sphingobacteriaceae</taxon>
        <taxon>Anseongella</taxon>
    </lineage>
</organism>
<dbReference type="PANTHER" id="PTHR10629">
    <property type="entry name" value="CYTOSINE-SPECIFIC METHYLTRANSFERASE"/>
    <property type="match status" value="1"/>
</dbReference>